<name>R4XDI8_TAPDE</name>
<keyword evidence="2" id="KW-0315">Glutamine amidotransferase</keyword>
<dbReference type="InterPro" id="IPR029062">
    <property type="entry name" value="Class_I_gatase-like"/>
</dbReference>
<dbReference type="OrthoDB" id="92161at2759"/>
<accession>R4XDI8</accession>
<keyword evidence="3" id="KW-1185">Reference proteome</keyword>
<evidence type="ECO:0000259" key="1">
    <source>
        <dbReference type="Pfam" id="PF00117"/>
    </source>
</evidence>
<sequence length="244" mass="27697">MHICILETDTPTKDESEHDSYGKIFEELFEFAAKELQPPIDMQVSSAYVVEGKYPQNLDKIDGIVITGSKFDAHDEETKWILDLVSWLDRTWKENKNVKMSGVCFGHQILARMLGGELEAGKDWELSLTELNLTDDGKKIFGTKESTISLHQMHSDCVTKAPEGCKVWASSEHTEIQGLYIPNRLFTTQGHLGFDEQMVNANLDARVEKDLMEKEEAEEAKETSHHEHDGLTVAKAILRFIKED</sequence>
<dbReference type="EMBL" id="CAHR02000166">
    <property type="protein sequence ID" value="CCG83656.1"/>
    <property type="molecule type" value="Genomic_DNA"/>
</dbReference>
<dbReference type="Pfam" id="PF00117">
    <property type="entry name" value="GATase"/>
    <property type="match status" value="1"/>
</dbReference>
<dbReference type="InterPro" id="IPR044992">
    <property type="entry name" value="ChyE-like"/>
</dbReference>
<dbReference type="eggNOG" id="KOG3179">
    <property type="taxonomic scope" value="Eukaryota"/>
</dbReference>
<dbReference type="PANTHER" id="PTHR42695:SF4">
    <property type="entry name" value="GLUTAMINE AMIDOTRANSFERASE DOMAIN-CONTAINING PROTEIN"/>
    <property type="match status" value="1"/>
</dbReference>
<dbReference type="CDD" id="cd01741">
    <property type="entry name" value="GATase1_1"/>
    <property type="match status" value="1"/>
</dbReference>
<reference evidence="2 3" key="1">
    <citation type="journal article" date="2013" name="MBio">
        <title>Genome sequencing of the plant pathogen Taphrina deformans, the causal agent of peach leaf curl.</title>
        <authorList>
            <person name="Cisse O.H."/>
            <person name="Almeida J.M.G.C.F."/>
            <person name="Fonseca A."/>
            <person name="Kumar A.A."/>
            <person name="Salojaervi J."/>
            <person name="Overmyer K."/>
            <person name="Hauser P.M."/>
            <person name="Pagni M."/>
        </authorList>
    </citation>
    <scope>NUCLEOTIDE SEQUENCE [LARGE SCALE GENOMIC DNA]</scope>
    <source>
        <strain evidence="3">PYCC 5710 / ATCC 11124 / CBS 356.35 / IMI 108563 / JCM 9778 / NBRC 8474</strain>
    </source>
</reference>
<proteinExistence type="predicted"/>
<dbReference type="AlphaFoldDB" id="R4XDI8"/>
<organism evidence="2 3">
    <name type="scientific">Taphrina deformans (strain PYCC 5710 / ATCC 11124 / CBS 356.35 / IMI 108563 / JCM 9778 / NBRC 8474)</name>
    <name type="common">Peach leaf curl fungus</name>
    <name type="synonym">Lalaria deformans</name>
    <dbReference type="NCBI Taxonomy" id="1097556"/>
    <lineage>
        <taxon>Eukaryota</taxon>
        <taxon>Fungi</taxon>
        <taxon>Dikarya</taxon>
        <taxon>Ascomycota</taxon>
        <taxon>Taphrinomycotina</taxon>
        <taxon>Taphrinomycetes</taxon>
        <taxon>Taphrinales</taxon>
        <taxon>Taphrinaceae</taxon>
        <taxon>Taphrina</taxon>
    </lineage>
</organism>
<dbReference type="SUPFAM" id="SSF52317">
    <property type="entry name" value="Class I glutamine amidotransferase-like"/>
    <property type="match status" value="1"/>
</dbReference>
<protein>
    <submittedName>
        <fullName evidence="2">Class I glutamine amidotransferase</fullName>
    </submittedName>
</protein>
<evidence type="ECO:0000313" key="3">
    <source>
        <dbReference type="Proteomes" id="UP000013776"/>
    </source>
</evidence>
<dbReference type="PANTHER" id="PTHR42695">
    <property type="entry name" value="GLUTAMINE AMIDOTRANSFERASE YLR126C-RELATED"/>
    <property type="match status" value="1"/>
</dbReference>
<dbReference type="InterPro" id="IPR017926">
    <property type="entry name" value="GATASE"/>
</dbReference>
<dbReference type="Gene3D" id="3.40.50.880">
    <property type="match status" value="1"/>
</dbReference>
<evidence type="ECO:0000313" key="2">
    <source>
        <dbReference type="EMBL" id="CCG83656.1"/>
    </source>
</evidence>
<feature type="domain" description="Glutamine amidotransferase" evidence="1">
    <location>
        <begin position="59"/>
        <end position="191"/>
    </location>
</feature>
<dbReference type="GO" id="GO:0005829">
    <property type="term" value="C:cytosol"/>
    <property type="evidence" value="ECO:0007669"/>
    <property type="project" value="TreeGrafter"/>
</dbReference>
<comment type="caution">
    <text evidence="2">The sequence shown here is derived from an EMBL/GenBank/DDBJ whole genome shotgun (WGS) entry which is preliminary data.</text>
</comment>
<dbReference type="Proteomes" id="UP000013776">
    <property type="component" value="Unassembled WGS sequence"/>
</dbReference>
<gene>
    <name evidence="2" type="ORF">TAPDE_003982</name>
</gene>
<dbReference type="STRING" id="1097556.R4XDI8"/>
<dbReference type="VEuPathDB" id="FungiDB:TAPDE_003982"/>
<dbReference type="GO" id="GO:0005634">
    <property type="term" value="C:nucleus"/>
    <property type="evidence" value="ECO:0007669"/>
    <property type="project" value="TreeGrafter"/>
</dbReference>